<dbReference type="EMBL" id="ML003277">
    <property type="protein sequence ID" value="RKP34272.1"/>
    <property type="molecule type" value="Genomic_DNA"/>
</dbReference>
<evidence type="ECO:0008006" key="4">
    <source>
        <dbReference type="Google" id="ProtNLM"/>
    </source>
</evidence>
<sequence>MQPRYIGLLSLAVLSLLLNSYCGASATNSNQLGTKEKTGLQDQVYLGSGQKEGFASNEALLGHSSNSKGSDSTKTSAEIDRLSILPGGLLDRILDISLNAKTYPELMKTSRVVARRTLDRPTVRVLMAYDELQASLKRYEYYHDIDSPEPRERSAKILKANRVTRRHNRLVATRATFDPWQKLLRHQFAILFWRYACVTIRTAYTVENIDGAERLTSETGGIDKYHLHSLLIIGQGSPAFEQDARRFIDPTQLSPDTLTKQLPHLHLVEVYKNSSEIIEVLVTLTNPRLHGFVNSEWKQARVSENGYAKGPLVNLVEFLWKPDYSEGLENPFIEIATAVTAQIMAYLALKGYHVLFHEFVAGLRKTQAGYRTDYRSSLGEFGTLAVILGAITGQVDLVRMLPHNIIGIPPDSRTPPTMLQDNCSIAKVMHQINLVKSAEFLEATLECPKSRFDQLPEEDRKADEPNFRYLRQLRLVDSGEVPQMGVPVIISEFSAHYRTWLTDLGPWEHDYNWKVGELFLDQRPDRV</sequence>
<evidence type="ECO:0000313" key="3">
    <source>
        <dbReference type="Proteomes" id="UP000268162"/>
    </source>
</evidence>
<evidence type="ECO:0000313" key="2">
    <source>
        <dbReference type="EMBL" id="RKP34272.1"/>
    </source>
</evidence>
<name>A0A4P9ZNZ8_9FUNG</name>
<dbReference type="Proteomes" id="UP000268162">
    <property type="component" value="Unassembled WGS sequence"/>
</dbReference>
<evidence type="ECO:0000256" key="1">
    <source>
        <dbReference type="SAM" id="SignalP"/>
    </source>
</evidence>
<reference evidence="3" key="1">
    <citation type="journal article" date="2018" name="Nat. Microbiol.">
        <title>Leveraging single-cell genomics to expand the fungal tree of life.</title>
        <authorList>
            <person name="Ahrendt S.R."/>
            <person name="Quandt C.A."/>
            <person name="Ciobanu D."/>
            <person name="Clum A."/>
            <person name="Salamov A."/>
            <person name="Andreopoulos B."/>
            <person name="Cheng J.F."/>
            <person name="Woyke T."/>
            <person name="Pelin A."/>
            <person name="Henrissat B."/>
            <person name="Reynolds N.K."/>
            <person name="Benny G.L."/>
            <person name="Smith M.E."/>
            <person name="James T.Y."/>
            <person name="Grigoriev I.V."/>
        </authorList>
    </citation>
    <scope>NUCLEOTIDE SEQUENCE [LARGE SCALE GENOMIC DNA]</scope>
    <source>
        <strain evidence="3">RSA 468</strain>
    </source>
</reference>
<protein>
    <recommendedName>
        <fullName evidence="4">F-box domain-containing protein</fullName>
    </recommendedName>
</protein>
<dbReference type="AlphaFoldDB" id="A0A4P9ZNZ8"/>
<accession>A0A4P9ZNZ8</accession>
<feature type="signal peptide" evidence="1">
    <location>
        <begin position="1"/>
        <end position="26"/>
    </location>
</feature>
<organism evidence="2 3">
    <name type="scientific">Dimargaris cristalligena</name>
    <dbReference type="NCBI Taxonomy" id="215637"/>
    <lineage>
        <taxon>Eukaryota</taxon>
        <taxon>Fungi</taxon>
        <taxon>Fungi incertae sedis</taxon>
        <taxon>Zoopagomycota</taxon>
        <taxon>Kickxellomycotina</taxon>
        <taxon>Dimargaritomycetes</taxon>
        <taxon>Dimargaritales</taxon>
        <taxon>Dimargaritaceae</taxon>
        <taxon>Dimargaris</taxon>
    </lineage>
</organism>
<proteinExistence type="predicted"/>
<keyword evidence="1" id="KW-0732">Signal</keyword>
<gene>
    <name evidence="2" type="ORF">BJ085DRAFT_33940</name>
</gene>
<keyword evidence="3" id="KW-1185">Reference proteome</keyword>
<feature type="chain" id="PRO_5020580118" description="F-box domain-containing protein" evidence="1">
    <location>
        <begin position="27"/>
        <end position="527"/>
    </location>
</feature>